<proteinExistence type="predicted"/>
<evidence type="ECO:0000313" key="1">
    <source>
        <dbReference type="EMBL" id="PZQ99224.1"/>
    </source>
</evidence>
<accession>A0A2W5SHH6</accession>
<sequence>MTGCGLQYETASSYNGPPALQLHDDAGGAVQSTIRSLSGDLFDLTGASIFAWVNTYLAGDWVDAPTEEILRGELPGYENVGLFGYRDGALVASLSYFQPSGTTGDANIGDGFKGLDTLVFKLLQPNPTKVGQLLDFGEGLFFQGAEGLPKNEVWCDAYYCGALYGQITLEVSEPSPVPLPATLPLLLTGLLLLRRRL</sequence>
<evidence type="ECO:0000313" key="2">
    <source>
        <dbReference type="Proteomes" id="UP000248975"/>
    </source>
</evidence>
<gene>
    <name evidence="1" type="ORF">DI533_00510</name>
</gene>
<comment type="caution">
    <text evidence="1">The sequence shown here is derived from an EMBL/GenBank/DDBJ whole genome shotgun (WGS) entry which is preliminary data.</text>
</comment>
<name>A0A2W5SHH6_CERSP</name>
<organism evidence="1 2">
    <name type="scientific">Cereibacter sphaeroides</name>
    <name type="common">Rhodobacter sphaeroides</name>
    <dbReference type="NCBI Taxonomy" id="1063"/>
    <lineage>
        <taxon>Bacteria</taxon>
        <taxon>Pseudomonadati</taxon>
        <taxon>Pseudomonadota</taxon>
        <taxon>Alphaproteobacteria</taxon>
        <taxon>Rhodobacterales</taxon>
        <taxon>Paracoccaceae</taxon>
        <taxon>Cereibacter</taxon>
    </lineage>
</organism>
<reference evidence="1 2" key="1">
    <citation type="submission" date="2017-08" db="EMBL/GenBank/DDBJ databases">
        <title>Infants hospitalized years apart are colonized by the same room-sourced microbial strains.</title>
        <authorList>
            <person name="Brooks B."/>
            <person name="Olm M.R."/>
            <person name="Firek B.A."/>
            <person name="Baker R."/>
            <person name="Thomas B.C."/>
            <person name="Morowitz M.J."/>
            <person name="Banfield J.F."/>
        </authorList>
    </citation>
    <scope>NUCLEOTIDE SEQUENCE [LARGE SCALE GENOMIC DNA]</scope>
    <source>
        <strain evidence="1">S2_003_000_R2_11</strain>
    </source>
</reference>
<dbReference type="Proteomes" id="UP000248975">
    <property type="component" value="Unassembled WGS sequence"/>
</dbReference>
<dbReference type="AlphaFoldDB" id="A0A2W5SHH6"/>
<dbReference type="EMBL" id="QFQS01000001">
    <property type="protein sequence ID" value="PZQ99224.1"/>
    <property type="molecule type" value="Genomic_DNA"/>
</dbReference>
<protein>
    <submittedName>
        <fullName evidence="1">Uncharacterized protein</fullName>
    </submittedName>
</protein>